<evidence type="ECO:0000313" key="3">
    <source>
        <dbReference type="Proteomes" id="UP001209803"/>
    </source>
</evidence>
<feature type="transmembrane region" description="Helical" evidence="1">
    <location>
        <begin position="103"/>
        <end position="124"/>
    </location>
</feature>
<reference evidence="2 3" key="1">
    <citation type="submission" date="2023-03" db="EMBL/GenBank/DDBJ databases">
        <title>Roseibium porphyridii sp. nov. and Roseibium rhodosorbium sp. nov. isolated from marine algae, Porphyridium cruentum and Rhodosorus marinus, respectively.</title>
        <authorList>
            <person name="Lee M.W."/>
            <person name="Choi B.J."/>
            <person name="Lee J.K."/>
            <person name="Choi D.G."/>
            <person name="Baek J.H."/>
            <person name="Bayburt H."/>
            <person name="Kim J.M."/>
            <person name="Han D.M."/>
            <person name="Kim K.H."/>
            <person name="Jeon C.O."/>
        </authorList>
    </citation>
    <scope>NUCLEOTIDE SEQUENCE [LARGE SCALE GENOMIC DNA]</scope>
    <source>
        <strain evidence="2 3">KMA01</strain>
    </source>
</reference>
<keyword evidence="1" id="KW-1133">Transmembrane helix</keyword>
<protein>
    <submittedName>
        <fullName evidence="2">DUF4345 domain-containing protein</fullName>
    </submittedName>
</protein>
<gene>
    <name evidence="2" type="ORF">K1718_17470</name>
</gene>
<keyword evidence="3" id="KW-1185">Reference proteome</keyword>
<keyword evidence="1" id="KW-0472">Membrane</keyword>
<dbReference type="InterPro" id="IPR025597">
    <property type="entry name" value="DUF4345"/>
</dbReference>
<dbReference type="Proteomes" id="UP001209803">
    <property type="component" value="Chromosome"/>
</dbReference>
<dbReference type="EMBL" id="CP120863">
    <property type="protein sequence ID" value="WFE87946.1"/>
    <property type="molecule type" value="Genomic_DNA"/>
</dbReference>
<feature type="transmembrane region" description="Helical" evidence="1">
    <location>
        <begin position="49"/>
        <end position="67"/>
    </location>
</feature>
<accession>A0ABY8EY74</accession>
<name>A0ABY8EY74_9HYPH</name>
<evidence type="ECO:0000313" key="2">
    <source>
        <dbReference type="EMBL" id="WFE87946.1"/>
    </source>
</evidence>
<keyword evidence="1" id="KW-0812">Transmembrane</keyword>
<dbReference type="Pfam" id="PF14248">
    <property type="entry name" value="DUF4345"/>
    <property type="match status" value="1"/>
</dbReference>
<proteinExistence type="predicted"/>
<organism evidence="2 3">
    <name type="scientific">Roseibium porphyridii</name>
    <dbReference type="NCBI Taxonomy" id="2866279"/>
    <lineage>
        <taxon>Bacteria</taxon>
        <taxon>Pseudomonadati</taxon>
        <taxon>Pseudomonadota</taxon>
        <taxon>Alphaproteobacteria</taxon>
        <taxon>Hyphomicrobiales</taxon>
        <taxon>Stappiaceae</taxon>
        <taxon>Roseibium</taxon>
    </lineage>
</organism>
<feature type="transmembrane region" description="Helical" evidence="1">
    <location>
        <begin position="79"/>
        <end position="97"/>
    </location>
</feature>
<sequence>MASIQTKIALSLSALTLGTVGSLVVFAPASLFELNKVVLDPSAAMMSEIRAPGVLVLVGFALAMAGLKDDRLLRPALTLSAVLLLSYGVGRLISLPIDGIPPVSLLAALAIELVLGAWCALLVVNARAPTQQTG</sequence>
<evidence type="ECO:0000256" key="1">
    <source>
        <dbReference type="SAM" id="Phobius"/>
    </source>
</evidence>
<dbReference type="RefSeq" id="WP_265681389.1">
    <property type="nucleotide sequence ID" value="NZ_CP120863.1"/>
</dbReference>
<feature type="transmembrane region" description="Helical" evidence="1">
    <location>
        <begin position="12"/>
        <end position="29"/>
    </location>
</feature>